<comment type="caution">
    <text evidence="1">The sequence shown here is derived from an EMBL/GenBank/DDBJ whole genome shotgun (WGS) entry which is preliminary data.</text>
</comment>
<dbReference type="Proteomes" id="UP001172386">
    <property type="component" value="Unassembled WGS sequence"/>
</dbReference>
<name>A0ACC3ABY2_9EURO</name>
<accession>A0ACC3ABY2</accession>
<evidence type="ECO:0000313" key="1">
    <source>
        <dbReference type="EMBL" id="KAJ9658892.1"/>
    </source>
</evidence>
<proteinExistence type="predicted"/>
<sequence length="2008" mass="227526">MGSAENRNEMEAHIAHEWEMPARKRMRTDNENDQEDEQENGFKLRRFDGPHAEKHDPTRLSDHSKASAITSLDPQIVAPFMAKHIPTSYAPQGVRTAPISSTPSGSNTKFCYRHQPDMLCRRQADEPSMDKLQRSLEKLSESDRQGIVQVWSLFSAAPSKHRNLMLQGILTQCCFPQLSFLSANVQKLIKIDFLSALPPEISFRILSSLDTISLCKAAQVSRKWRQLADDDVVWHRMCEQHIDRKCIKCGWGLPLLDRKRLRASKRQMQLRAAGRGQNTWSPAITPVAEVDESKLIPAPSATTADAGSSGLHGAMAKAEATSADKDIKTRPWKHVYRDRFRVGKNWKHGICSTKILKGHTNGIMAVQILDNMLATGSYDNTIKIWDLETGNEVRTLSGHTLGIRCLQFDETKLISGSMDGTLKVWNWRTGNCLATYSGHHGAVIGLHFDSNILVSGSADGTAMVWNFEDKSRYALRGHTNWVNSVRIDTASRTVFTGSDDMTARLWDLDTKQCIREFKGHVACVQQVVLLPREFDADDEPTIIGDHYSEPGSPRSMHTAASSVFSEHGQSPVLSHRSLCSDRQGLDAYQCTFSDGRPEPPKYMLTSALDNTIRMWDVSTGRCIRTFFGHVEGVWALAADALRIVSGAEDRMTKVWDPRTGKCDRTFTGHSGPVTCIGLSDSRMCSASEDGEVPSTVCPFLNAILFILVPLIRVWSPSPSYWLSSNPFISTTFSHVNEHFASRRATRKLLEAAHPLHSQHFSALHRAPDESLLIGRRSQDYKYTDRMYIKQIVIQGFKSYKNQTIVDPFSPKLNVIVGRNGSGKSNFFAAIRFVLGDAYASGLSREERQALIHEGSGSSIMSAYVEIIFDNSDHRFPTGNDELILRRTIGLKKDEYSLDRKNATRSDVMNLLETAGFSRSNPYYIVPQGRITRITNMKDPERLDLLKSVAGTQAFTAKKEESQKIMNETNNKMAAIDATFEQINERLAELEEEQEELRNFQEQDAEKRAIEYVLEQRELEETTKGLQQLDERRQGRIENFDENQQAYADGEDNIARINQQLEELRQNMNAARLEKKQLEDERRERARAKAQAELDVRNMSDGRSAAQRSKQQHDENLEQVRSQIEEAEQELNNDVLPEYEQASSKAHATKTRLDDAETKQQRLYAKQGRNARFRSKRERDEWLNAQINEANMSLSRFRATRMSTNEGIAEDEQTITQLEQQIQDLQNRISNQGGAARDLEQELQNAKENKDKLIDERKELWRQDARLDGDLGVAREQLRKAERNLSYMMDGNTSRGLEAVRRIKQQHNLTGCYGTLAELIDVPTHQVAVEAIAGNSLFHYVVDTDDTATRILEQMNRERSGRITFMPLNRLRAKPTSIPNANDIRPLTNLMTYDLMYEKAVQQVFGKSIICQNLTVAAQYARTHGLNAVTPDGDRSDKKGALSGGWVDKRASRLNATKAVVEARQKYEEMEANARDTKRRIEKIDQTITKAHSDVQKLEQRLRQERDGASPLRQELHSTVSLLARKREDLEAKKKQEAIIAQNVKTLTDQQSAYQAELSSEFKKALTTAEETELDNLTSAIQNLRNEYATLASDLAQVESRKADLEVRLNSSLRPQLALLEAEDVDNGTTSTTLDAKQKELQRLTKSLADLEKQISQVDESLETQQTQLTTLETEASEARQRQEELTKSIDKSQRRLNKEQQLRTQLQQRKQECADTIRELGLVPQDLRDRFRNRDGKKLYERLHKLQKSLKAFEASGLNRHAVEHYRKSQKSREELEARRGELEKAKKSISNLIEVLDQRKDEAIERTFKQVSRAFSQIFTKLVPQGSGRLVIQRKSDRRDDDEESDDDNANRSNVEAYTGVGISVSFNSKHDDQQKIQQLSGGQKSLCALALIFAIQETDPAPFYIFDEIDANLDAQYRTAVADHLLSLSRRADSSPTPSDSASDDGDDRQDDDKKQGGGQFICTTFRPEMLRVAEKVYGVTFANNISSIRVETIENALDFVESQTQ</sequence>
<reference evidence="1" key="1">
    <citation type="submission" date="2022-10" db="EMBL/GenBank/DDBJ databases">
        <title>Culturing micro-colonial fungi from biological soil crusts in the Mojave desert and describing Neophaeococcomyces mojavensis, and introducing the new genera and species Taxawa tesnikishii.</title>
        <authorList>
            <person name="Kurbessoian T."/>
            <person name="Stajich J.E."/>
        </authorList>
    </citation>
    <scope>NUCLEOTIDE SEQUENCE</scope>
    <source>
        <strain evidence="1">JES_112</strain>
    </source>
</reference>
<evidence type="ECO:0000313" key="2">
    <source>
        <dbReference type="Proteomes" id="UP001172386"/>
    </source>
</evidence>
<organism evidence="1 2">
    <name type="scientific">Neophaeococcomyces mojaviensis</name>
    <dbReference type="NCBI Taxonomy" id="3383035"/>
    <lineage>
        <taxon>Eukaryota</taxon>
        <taxon>Fungi</taxon>
        <taxon>Dikarya</taxon>
        <taxon>Ascomycota</taxon>
        <taxon>Pezizomycotina</taxon>
        <taxon>Eurotiomycetes</taxon>
        <taxon>Chaetothyriomycetidae</taxon>
        <taxon>Chaetothyriales</taxon>
        <taxon>Chaetothyriales incertae sedis</taxon>
        <taxon>Neophaeococcomyces</taxon>
    </lineage>
</organism>
<protein>
    <submittedName>
        <fullName evidence="1">Structural maintenance of chromosomes protein 3</fullName>
    </submittedName>
</protein>
<dbReference type="EMBL" id="JAPDRQ010000046">
    <property type="protein sequence ID" value="KAJ9658892.1"/>
    <property type="molecule type" value="Genomic_DNA"/>
</dbReference>
<gene>
    <name evidence="1" type="primary">SMC3</name>
    <name evidence="1" type="ORF">H2198_003462</name>
</gene>
<keyword evidence="2" id="KW-1185">Reference proteome</keyword>